<dbReference type="PANTHER" id="PTHR23236:SF25">
    <property type="entry name" value="RNA-BINDING PROTEIN 34"/>
    <property type="match status" value="1"/>
</dbReference>
<dbReference type="CDD" id="cd12395">
    <property type="entry name" value="RRM2_RBM34"/>
    <property type="match status" value="1"/>
</dbReference>
<dbReference type="InterPro" id="IPR000504">
    <property type="entry name" value="RRM_dom"/>
</dbReference>
<proteinExistence type="inferred from homology"/>
<dbReference type="STRING" id="763407.A0A167P5G7"/>
<keyword evidence="5 7" id="KW-0694">RNA-binding</keyword>
<evidence type="ECO:0000256" key="4">
    <source>
        <dbReference type="ARBA" id="ARBA00015520"/>
    </source>
</evidence>
<evidence type="ECO:0000313" key="10">
    <source>
        <dbReference type="EMBL" id="OAD77281.1"/>
    </source>
</evidence>
<evidence type="ECO:0000259" key="9">
    <source>
        <dbReference type="PROSITE" id="PS50102"/>
    </source>
</evidence>
<feature type="compositionally biased region" description="Basic residues" evidence="8">
    <location>
        <begin position="367"/>
        <end position="386"/>
    </location>
</feature>
<dbReference type="SMART" id="SM00360">
    <property type="entry name" value="RRM"/>
    <property type="match status" value="2"/>
</dbReference>
<dbReference type="InterPro" id="IPR012677">
    <property type="entry name" value="Nucleotide-bd_a/b_plait_sf"/>
</dbReference>
<evidence type="ECO:0000256" key="5">
    <source>
        <dbReference type="ARBA" id="ARBA00022884"/>
    </source>
</evidence>
<evidence type="ECO:0000256" key="3">
    <source>
        <dbReference type="ARBA" id="ARBA00007077"/>
    </source>
</evidence>
<accession>A0A167P5G7</accession>
<name>A0A167P5G7_PHYB8</name>
<gene>
    <name evidence="10" type="ORF">PHYBLDRAFT_141166</name>
</gene>
<evidence type="ECO:0000256" key="8">
    <source>
        <dbReference type="SAM" id="MobiDB-lite"/>
    </source>
</evidence>
<evidence type="ECO:0000256" key="2">
    <source>
        <dbReference type="ARBA" id="ARBA00004604"/>
    </source>
</evidence>
<dbReference type="SUPFAM" id="SSF54928">
    <property type="entry name" value="RNA-binding domain, RBD"/>
    <property type="match status" value="2"/>
</dbReference>
<dbReference type="InterPro" id="IPR035979">
    <property type="entry name" value="RBD_domain_sf"/>
</dbReference>
<dbReference type="Pfam" id="PF00076">
    <property type="entry name" value="RRM_1"/>
    <property type="match status" value="1"/>
</dbReference>
<comment type="function">
    <text evidence="1">Involved in pre-25S rRNA processing.</text>
</comment>
<feature type="region of interest" description="Disordered" evidence="8">
    <location>
        <begin position="81"/>
        <end position="120"/>
    </location>
</feature>
<keyword evidence="11" id="KW-1185">Reference proteome</keyword>
<dbReference type="RefSeq" id="XP_018295321.1">
    <property type="nucleotide sequence ID" value="XM_018430537.1"/>
</dbReference>
<dbReference type="PANTHER" id="PTHR23236">
    <property type="entry name" value="EUKARYOTIC TRANSLATION INITIATION FACTOR 4B/4H"/>
    <property type="match status" value="1"/>
</dbReference>
<feature type="domain" description="RRM" evidence="9">
    <location>
        <begin position="125"/>
        <end position="222"/>
    </location>
</feature>
<feature type="region of interest" description="Disordered" evidence="8">
    <location>
        <begin position="308"/>
        <end position="386"/>
    </location>
</feature>
<feature type="domain" description="RRM" evidence="9">
    <location>
        <begin position="230"/>
        <end position="308"/>
    </location>
</feature>
<evidence type="ECO:0000256" key="7">
    <source>
        <dbReference type="PROSITE-ProRule" id="PRU00176"/>
    </source>
</evidence>
<evidence type="ECO:0000256" key="6">
    <source>
        <dbReference type="ARBA" id="ARBA00023242"/>
    </source>
</evidence>
<dbReference type="VEuPathDB" id="FungiDB:PHYBLDRAFT_141166"/>
<sequence length="386" mass="42258">MTDYTPGTLSSSIIGNSVDTTLNDLFQKSAGPSQLLTKPAAVYVRTPKGINATKQAKAKSKTQNAQALAKKAVEAANKARSLAAMSPLKRKRNESIQPGTVAKKSATDKNLAPETPEEKRAKDARTVFVGNVPVECIEKAGSKELKAKFAECGNVESIRFRSVAFAEPMARKAAFITKRVHEDREAVNAYVVYKTKEEATKALDLNGTVFMGKHLRVDRASNMKQHDRKRSVFLGSLPFDCQEEELWTFFKDCGEVESVRIIRDTKTNVGKGFGYVQFTDRASVEAALSLEDKTFRSNHTIRIQRCKVSASEGGVPSAPRKAASARGTRSNGRPQRGNKITGISGKLIPSGKLHEGTRASKNDSQKLKMKKKNPTAKKSNNKKAKK</sequence>
<dbReference type="GO" id="GO:0003723">
    <property type="term" value="F:RNA binding"/>
    <property type="evidence" value="ECO:0007669"/>
    <property type="project" value="UniProtKB-UniRule"/>
</dbReference>
<organism evidence="10 11">
    <name type="scientific">Phycomyces blakesleeanus (strain ATCC 8743b / DSM 1359 / FGSC 10004 / NBRC 33097 / NRRL 1555)</name>
    <dbReference type="NCBI Taxonomy" id="763407"/>
    <lineage>
        <taxon>Eukaryota</taxon>
        <taxon>Fungi</taxon>
        <taxon>Fungi incertae sedis</taxon>
        <taxon>Mucoromycota</taxon>
        <taxon>Mucoromycotina</taxon>
        <taxon>Mucoromycetes</taxon>
        <taxon>Mucorales</taxon>
        <taxon>Phycomycetaceae</taxon>
        <taxon>Phycomyces</taxon>
    </lineage>
</organism>
<dbReference type="FunCoup" id="A0A167P5G7">
    <property type="interactions" value="327"/>
</dbReference>
<dbReference type="AlphaFoldDB" id="A0A167P5G7"/>
<dbReference type="OrthoDB" id="442677at2759"/>
<protein>
    <recommendedName>
        <fullName evidence="4">Nucleolar protein 12</fullName>
    </recommendedName>
</protein>
<dbReference type="EMBL" id="KV440974">
    <property type="protein sequence ID" value="OAD77281.1"/>
    <property type="molecule type" value="Genomic_DNA"/>
</dbReference>
<dbReference type="GeneID" id="28991443"/>
<evidence type="ECO:0000313" key="11">
    <source>
        <dbReference type="Proteomes" id="UP000077315"/>
    </source>
</evidence>
<comment type="subcellular location">
    <subcellularLocation>
        <location evidence="2">Nucleus</location>
        <location evidence="2">Nucleolus</location>
    </subcellularLocation>
</comment>
<dbReference type="CDD" id="cd12394">
    <property type="entry name" value="RRM1_RBM34"/>
    <property type="match status" value="1"/>
</dbReference>
<feature type="compositionally biased region" description="Basic and acidic residues" evidence="8">
    <location>
        <begin position="352"/>
        <end position="366"/>
    </location>
</feature>
<reference evidence="11" key="1">
    <citation type="submission" date="2015-06" db="EMBL/GenBank/DDBJ databases">
        <title>Expansion of signal transduction pathways in fungi by whole-genome duplication.</title>
        <authorList>
            <consortium name="DOE Joint Genome Institute"/>
            <person name="Corrochano L.M."/>
            <person name="Kuo A."/>
            <person name="Marcet-Houben M."/>
            <person name="Polaino S."/>
            <person name="Salamov A."/>
            <person name="Villalobos J.M."/>
            <person name="Alvarez M.I."/>
            <person name="Avalos J."/>
            <person name="Benito E.P."/>
            <person name="Benoit I."/>
            <person name="Burger G."/>
            <person name="Camino L.P."/>
            <person name="Canovas D."/>
            <person name="Cerda-Olmedo E."/>
            <person name="Cheng J.-F."/>
            <person name="Dominguez A."/>
            <person name="Elias M."/>
            <person name="Eslava A.P."/>
            <person name="Glaser F."/>
            <person name="Grimwood J."/>
            <person name="Gutierrez G."/>
            <person name="Heitman J."/>
            <person name="Henrissat B."/>
            <person name="Iturriaga E.A."/>
            <person name="Lang B.F."/>
            <person name="Lavin J.L."/>
            <person name="Lee S."/>
            <person name="Li W."/>
            <person name="Lindquist E."/>
            <person name="Lopez-Garcia S."/>
            <person name="Luque E.M."/>
            <person name="Marcos A.T."/>
            <person name="Martin J."/>
            <person name="McCluskey K."/>
            <person name="Medina H.R."/>
            <person name="Miralles-Duran A."/>
            <person name="Miyazaki A."/>
            <person name="Munoz-Torres E."/>
            <person name="Oguiza J.A."/>
            <person name="Ohm R."/>
            <person name="Olmedo M."/>
            <person name="Orejas M."/>
            <person name="Ortiz-Castellanos L."/>
            <person name="Pisabarro A.G."/>
            <person name="Rodriguez-Romero J."/>
            <person name="Ruiz-Herrera J."/>
            <person name="Ruiz-Vazquez R."/>
            <person name="Sanz C."/>
            <person name="Schackwitz W."/>
            <person name="Schmutz J."/>
            <person name="Shahriari M."/>
            <person name="Shelest E."/>
            <person name="Silva-Franco F."/>
            <person name="Soanes D."/>
            <person name="Syed K."/>
            <person name="Tagua V.G."/>
            <person name="Talbot N.J."/>
            <person name="Thon M."/>
            <person name="De vries R.P."/>
            <person name="Wiebenga A."/>
            <person name="Yadav J.S."/>
            <person name="Braun E.L."/>
            <person name="Baker S."/>
            <person name="Garre V."/>
            <person name="Horwitz B."/>
            <person name="Torres-Martinez S."/>
            <person name="Idnurm A."/>
            <person name="Herrera-Estrella A."/>
            <person name="Gabaldon T."/>
            <person name="Grigoriev I.V."/>
        </authorList>
    </citation>
    <scope>NUCLEOTIDE SEQUENCE [LARGE SCALE GENOMIC DNA]</scope>
    <source>
        <strain evidence="11">NRRL 1555(-)</strain>
    </source>
</reference>
<dbReference type="InParanoid" id="A0A167P5G7"/>
<dbReference type="Proteomes" id="UP000077315">
    <property type="component" value="Unassembled WGS sequence"/>
</dbReference>
<comment type="similarity">
    <text evidence="3">Belongs to the RRM RBM34 family.</text>
</comment>
<keyword evidence="6" id="KW-0539">Nucleus</keyword>
<dbReference type="PROSITE" id="PS50102">
    <property type="entry name" value="RRM"/>
    <property type="match status" value="2"/>
</dbReference>
<dbReference type="GO" id="GO:0005730">
    <property type="term" value="C:nucleolus"/>
    <property type="evidence" value="ECO:0007669"/>
    <property type="project" value="UniProtKB-SubCell"/>
</dbReference>
<evidence type="ECO:0000256" key="1">
    <source>
        <dbReference type="ARBA" id="ARBA00002475"/>
    </source>
</evidence>
<dbReference type="InterPro" id="IPR034221">
    <property type="entry name" value="RBM34_RRM2"/>
</dbReference>
<dbReference type="Gene3D" id="3.30.70.330">
    <property type="match status" value="2"/>
</dbReference>